<dbReference type="Pfam" id="PF07686">
    <property type="entry name" value="V-set"/>
    <property type="match status" value="1"/>
</dbReference>
<organism evidence="7 8">
    <name type="scientific">Carassius auratus</name>
    <name type="common">Goldfish</name>
    <dbReference type="NCBI Taxonomy" id="7957"/>
    <lineage>
        <taxon>Eukaryota</taxon>
        <taxon>Metazoa</taxon>
        <taxon>Chordata</taxon>
        <taxon>Craniata</taxon>
        <taxon>Vertebrata</taxon>
        <taxon>Euteleostomi</taxon>
        <taxon>Actinopterygii</taxon>
        <taxon>Neopterygii</taxon>
        <taxon>Teleostei</taxon>
        <taxon>Ostariophysi</taxon>
        <taxon>Cypriniformes</taxon>
        <taxon>Cyprinidae</taxon>
        <taxon>Cyprininae</taxon>
        <taxon>Carassius</taxon>
    </lineage>
</organism>
<dbReference type="InterPro" id="IPR013783">
    <property type="entry name" value="Ig-like_fold"/>
</dbReference>
<accession>A0A6P6QM66</accession>
<keyword evidence="5" id="KW-0732">Signal</keyword>
<feature type="signal peptide" evidence="5">
    <location>
        <begin position="1"/>
        <end position="17"/>
    </location>
</feature>
<evidence type="ECO:0000256" key="2">
    <source>
        <dbReference type="ARBA" id="ARBA00022692"/>
    </source>
</evidence>
<dbReference type="InterPro" id="IPR007110">
    <property type="entry name" value="Ig-like_dom"/>
</dbReference>
<name>A0A6P6QM66_CARAU</name>
<dbReference type="PROSITE" id="PS50835">
    <property type="entry name" value="IG_LIKE"/>
    <property type="match status" value="1"/>
</dbReference>
<dbReference type="InterPro" id="IPR013106">
    <property type="entry name" value="Ig_V-set"/>
</dbReference>
<evidence type="ECO:0000259" key="6">
    <source>
        <dbReference type="PROSITE" id="PS50835"/>
    </source>
</evidence>
<comment type="subcellular location">
    <subcellularLocation>
        <location evidence="1">Membrane</location>
    </subcellularLocation>
</comment>
<keyword evidence="2" id="KW-0812">Transmembrane</keyword>
<feature type="region of interest" description="Disordered" evidence="4">
    <location>
        <begin position="124"/>
        <end position="155"/>
    </location>
</feature>
<dbReference type="SUPFAM" id="SSF48726">
    <property type="entry name" value="Immunoglobulin"/>
    <property type="match status" value="1"/>
</dbReference>
<dbReference type="PANTHER" id="PTHR11860:SF118">
    <property type="entry name" value="CMRF35-LIKE MOLECULE 3-RELATED"/>
    <property type="match status" value="1"/>
</dbReference>
<dbReference type="InterPro" id="IPR050671">
    <property type="entry name" value="CD300_family_receptors"/>
</dbReference>
<dbReference type="GeneID" id="113112151"/>
<dbReference type="GO" id="GO:0005886">
    <property type="term" value="C:plasma membrane"/>
    <property type="evidence" value="ECO:0007669"/>
    <property type="project" value="TreeGrafter"/>
</dbReference>
<dbReference type="AlphaFoldDB" id="A0A6P6QM66"/>
<sequence length="155" mass="16928">MKIIWTFTLLMIPGVLSSISVTGYSGGGVSITCRYDRGYTGNNKYFCRGQYPGCQDLIKTDIKNKWVDSGRFSLYDDTSAAVFTVTIRDLSEQDSGTYQCAVDHLGIDSFTEVKLNVVTDIPKKASFSSSPPPPPPSSSSSSSVESPLQRMCVRT</sequence>
<reference evidence="8" key="1">
    <citation type="submission" date="2025-08" db="UniProtKB">
        <authorList>
            <consortium name="RefSeq"/>
        </authorList>
    </citation>
    <scope>IDENTIFICATION</scope>
    <source>
        <strain evidence="8">Wakin</strain>
        <tissue evidence="8">Muscle</tissue>
    </source>
</reference>
<feature type="chain" id="PRO_5028146436" evidence="5">
    <location>
        <begin position="18"/>
        <end position="155"/>
    </location>
</feature>
<dbReference type="OrthoDB" id="8959642at2759"/>
<evidence type="ECO:0000313" key="8">
    <source>
        <dbReference type="RefSeq" id="XP_026133390.1"/>
    </source>
</evidence>
<keyword evidence="3" id="KW-0472">Membrane</keyword>
<dbReference type="PANTHER" id="PTHR11860">
    <property type="entry name" value="POLYMERIC-IMMUNOGLOBULIN RECEPTOR"/>
    <property type="match status" value="1"/>
</dbReference>
<proteinExistence type="predicted"/>
<dbReference type="SMART" id="SM00409">
    <property type="entry name" value="IG"/>
    <property type="match status" value="1"/>
</dbReference>
<dbReference type="Proteomes" id="UP000515129">
    <property type="component" value="Chromosome 12"/>
</dbReference>
<dbReference type="InterPro" id="IPR003599">
    <property type="entry name" value="Ig_sub"/>
</dbReference>
<dbReference type="Gene3D" id="2.60.40.10">
    <property type="entry name" value="Immunoglobulins"/>
    <property type="match status" value="1"/>
</dbReference>
<dbReference type="KEGG" id="caua:113112151"/>
<dbReference type="RefSeq" id="XP_026133390.1">
    <property type="nucleotide sequence ID" value="XM_026277605.1"/>
</dbReference>
<keyword evidence="7" id="KW-1185">Reference proteome</keyword>
<evidence type="ECO:0000256" key="5">
    <source>
        <dbReference type="SAM" id="SignalP"/>
    </source>
</evidence>
<protein>
    <submittedName>
        <fullName evidence="8">CMRF35-like molecule 2</fullName>
    </submittedName>
</protein>
<evidence type="ECO:0000256" key="4">
    <source>
        <dbReference type="SAM" id="MobiDB-lite"/>
    </source>
</evidence>
<feature type="compositionally biased region" description="Low complexity" evidence="4">
    <location>
        <begin position="138"/>
        <end position="147"/>
    </location>
</feature>
<evidence type="ECO:0000256" key="3">
    <source>
        <dbReference type="ARBA" id="ARBA00023136"/>
    </source>
</evidence>
<gene>
    <name evidence="8" type="primary">LOC113112151</name>
</gene>
<dbReference type="CDD" id="cd05716">
    <property type="entry name" value="IgV_pIgR_like"/>
    <property type="match status" value="1"/>
</dbReference>
<feature type="domain" description="Ig-like" evidence="6">
    <location>
        <begin position="13"/>
        <end position="116"/>
    </location>
</feature>
<evidence type="ECO:0000313" key="7">
    <source>
        <dbReference type="Proteomes" id="UP000515129"/>
    </source>
</evidence>
<evidence type="ECO:0000256" key="1">
    <source>
        <dbReference type="ARBA" id="ARBA00004370"/>
    </source>
</evidence>
<dbReference type="GO" id="GO:0004888">
    <property type="term" value="F:transmembrane signaling receptor activity"/>
    <property type="evidence" value="ECO:0007669"/>
    <property type="project" value="TreeGrafter"/>
</dbReference>
<dbReference type="InterPro" id="IPR036179">
    <property type="entry name" value="Ig-like_dom_sf"/>
</dbReference>